<dbReference type="Gene3D" id="3.40.50.11500">
    <property type="match status" value="1"/>
</dbReference>
<comment type="caution">
    <text evidence="5">The sequence shown here is derived from an EMBL/GenBank/DDBJ whole genome shotgun (WGS) entry which is preliminary data.</text>
</comment>
<evidence type="ECO:0000256" key="1">
    <source>
        <dbReference type="ARBA" id="ARBA00022658"/>
    </source>
</evidence>
<dbReference type="EMBL" id="BRXX01000171">
    <property type="protein sequence ID" value="GMH95662.1"/>
    <property type="molecule type" value="Genomic_DNA"/>
</dbReference>
<feature type="region of interest" description="Disordered" evidence="2">
    <location>
        <begin position="1"/>
        <end position="97"/>
    </location>
</feature>
<feature type="compositionally biased region" description="Low complexity" evidence="2">
    <location>
        <begin position="1"/>
        <end position="13"/>
    </location>
</feature>
<proteinExistence type="predicted"/>
<feature type="domain" description="UDENN" evidence="3">
    <location>
        <begin position="278"/>
        <end position="814"/>
    </location>
</feature>
<dbReference type="Gene3D" id="3.30.450.200">
    <property type="match status" value="1"/>
</dbReference>
<name>A0A9W7BXT4_9STRA</name>
<dbReference type="InterPro" id="IPR051696">
    <property type="entry name" value="DENN_Domain_GEFs"/>
</dbReference>
<organism evidence="5 6">
    <name type="scientific">Triparma verrucosa</name>
    <dbReference type="NCBI Taxonomy" id="1606542"/>
    <lineage>
        <taxon>Eukaryota</taxon>
        <taxon>Sar</taxon>
        <taxon>Stramenopiles</taxon>
        <taxon>Ochrophyta</taxon>
        <taxon>Bolidophyceae</taxon>
        <taxon>Parmales</taxon>
        <taxon>Triparmaceae</taxon>
        <taxon>Triparma</taxon>
    </lineage>
</organism>
<accession>A0A9W7BXT4</accession>
<feature type="region of interest" description="Disordered" evidence="2">
    <location>
        <begin position="942"/>
        <end position="1021"/>
    </location>
</feature>
<dbReference type="PROSITE" id="PS51498">
    <property type="entry name" value="MABP"/>
    <property type="match status" value="1"/>
</dbReference>
<dbReference type="InterPro" id="IPR005113">
    <property type="entry name" value="uDENN_dom"/>
</dbReference>
<dbReference type="InterPro" id="IPR043153">
    <property type="entry name" value="DENN_C"/>
</dbReference>
<feature type="compositionally biased region" description="Polar residues" evidence="2">
    <location>
        <begin position="27"/>
        <end position="36"/>
    </location>
</feature>
<sequence>MKPNNDPSSSPQDPDLPRVSEYFAVVGTQSSTSSEISVPIPRGCRRTPAHLLDITEPDEGDLSPGRDTSSPDFSDCESDIQSVNSDITSDTDSFTRKPKVDEAPQYCAVSLREVHRMAIVEIGIVFEDKGEKVPEGYEVLSKTVSGNFDADLNSGLSSYRTLIVFKRRGSTGRPDHITDLQIITWSSSKAPEGYTVLKNTVSGPGQHDASLSRGTYGQSMYLCYKRNSKWDEEETVYNGQGSLGDIIVVNKSKGEYPPHDAEMLPKNINRGTMSGNDVYIGVIKNEPTGICDIPYESFTIDRFPQADYPDFSLPENELPMFIFPHGLHLLRRPHTDAPMPSFFPFVFTGLTGERIHVACLTFYEELHEDVVEKLKVRHKRIHATFRQELEELRGSSRKSLEGSNSESSYKYAPKYGIYAPKCVTIISRFPFYRALRRFLRQLYRISLSAAPAPLERYISYMVTWLPVPKHGGRAFHVHLESPTLDGDGKAGYSLAPIALALPPMRSLPPMDLDFNGPFRSLNVTNVLNIFALLLQESQLLFLSTRASLVTEVCETFLSLLFPLQWQCCYVPRLPDELAACLDYPGGFVLGMHLVQNEGRRENAEMRRGKEREGVDVADFLSKLSLQENVHVVDLDLGTVSRAGGSGKLGSSMFRTQPYKSLPTVPMNTLKKKLEDELKRVGMVAGRGDGLMDYDSAFEFAPTPDIQEKMAAHGITEESMNADVIRDAFLVFMADTMGTYQHHIIPPTMKKGKDKFHGGDLNNFLNVAELLAAAEREDRMSSGGGGRHDFLKNLCDTQMFSCLVQQRTESSVNDNQLVFFEEVVNLFHRIKAQLDMDSEDEAYEDLTTTSRNDNRPDLNKFTSPQKKALANLFSSKESVKNMQYLVKGIREKGEKDNNFGDDSALGGSKPSGLLMQLVHEELGNFLKGNDFKALDEGLISERISEADGRPSEDLVEPVAVPTPTFNNSSREDKGCDADTSVSVSKRKPLEIPGPSSDGIAEKVGQVDGDAPRRRAETATAERQWSYPTGWPTPLESSYFEYPLKSLPPLLVHLRSQAIEQKNQNKRLFLTRSADEVVRSGRLDYNLTESSHSCVQVYGCFFLCVPMHLAHLQGAPVRTLNRLFLRSLGALKRIDFIAGRGGLAFTDEAMWRSLLIGAGRIGGVKMAEVSSGLFAEMKRAGITPNAVTYGLYTQALAVNDFKSKKSKNGRASPAPLMRGTSVGTFADRVASSSSPVDKWEDAEDEEFTSLEVEGFNWRVEKCLQGRGRGLTNKGSGGLEGVDGMALPQAAGGRGVSQSERTVSVTSPPSPPARVSSFGSSSYDYDGAHFGSIAPTFLGGVGMWLTCVCGACSKTMLEEDILSNLQVSGTGLAQKVECRCGEELEPELNFTVQHIRVGGGGKGVGSPGMNCAGPDAGVLRQPHTGIGSLSGLEGAVYYEGAGANMDPDLVSLSEKQGGKRRLMSPVVVRSRLERLLIRDGEHKMTRQNLIGEEDGEVYWNLVWYCGRFGLPVPLAFDEGDAGEDGADAANIVKEMTVVGLNETIVMNKLENQLMKKGGWGGASGVEGGEGGEWNQELSSKSGLSVDEDYEFEGWNIKIEWLFKGINDDEKAGLTQVRNVLVTGNEEGTVPVGGWTVEEAKGEKSDEPKRSSLLRRLSLTNSGDRDTTQGRRQSVGGKDPNRLPTAGKRVHDAIQLCCKFRSNCTFRSPSEFPALSNLYHILLLIVGTYDPQGMKVVNMNIGDASDPKSEFDKLYVRAISRLSLMQQEQLDQSDRDLHGDISTARSAEFRNAFGFL</sequence>
<reference evidence="6" key="1">
    <citation type="journal article" date="2023" name="Commun. Biol.">
        <title>Genome analysis of Parmales, the sister group of diatoms, reveals the evolutionary specialization of diatoms from phago-mixotrophs to photoautotrophs.</title>
        <authorList>
            <person name="Ban H."/>
            <person name="Sato S."/>
            <person name="Yoshikawa S."/>
            <person name="Yamada K."/>
            <person name="Nakamura Y."/>
            <person name="Ichinomiya M."/>
            <person name="Sato N."/>
            <person name="Blanc-Mathieu R."/>
            <person name="Endo H."/>
            <person name="Kuwata A."/>
            <person name="Ogata H."/>
        </authorList>
    </citation>
    <scope>NUCLEOTIDE SEQUENCE [LARGE SCALE GENOMIC DNA]</scope>
    <source>
        <strain evidence="6">NIES 3699</strain>
    </source>
</reference>
<feature type="compositionally biased region" description="Polar residues" evidence="2">
    <location>
        <begin position="79"/>
        <end position="92"/>
    </location>
</feature>
<dbReference type="SMART" id="SM00800">
    <property type="entry name" value="uDENN"/>
    <property type="match status" value="1"/>
</dbReference>
<feature type="region of interest" description="Disordered" evidence="2">
    <location>
        <begin position="1627"/>
        <end position="1682"/>
    </location>
</feature>
<gene>
    <name evidence="5" type="ORF">TrVE_jg13893</name>
</gene>
<dbReference type="InterPro" id="IPR023341">
    <property type="entry name" value="MABP"/>
</dbReference>
<protein>
    <recommendedName>
        <fullName evidence="7">UDENN domain-containing protein</fullName>
    </recommendedName>
</protein>
<dbReference type="Pfam" id="PF03456">
    <property type="entry name" value="uDENN"/>
    <property type="match status" value="1"/>
</dbReference>
<dbReference type="SMART" id="SM00799">
    <property type="entry name" value="DENN"/>
    <property type="match status" value="1"/>
</dbReference>
<keyword evidence="1" id="KW-0344">Guanine-nucleotide releasing factor</keyword>
<evidence type="ECO:0008006" key="7">
    <source>
        <dbReference type="Google" id="ProtNLM"/>
    </source>
</evidence>
<dbReference type="GO" id="GO:0005085">
    <property type="term" value="F:guanyl-nucleotide exchange factor activity"/>
    <property type="evidence" value="ECO:0007669"/>
    <property type="project" value="UniProtKB-KW"/>
</dbReference>
<dbReference type="PROSITE" id="PS50211">
    <property type="entry name" value="DENN"/>
    <property type="match status" value="1"/>
</dbReference>
<evidence type="ECO:0000259" key="4">
    <source>
        <dbReference type="PROSITE" id="PS51498"/>
    </source>
</evidence>
<dbReference type="PANTHER" id="PTHR12296">
    <property type="entry name" value="DENN DOMAIN-CONTAINING PROTEIN 4"/>
    <property type="match status" value="1"/>
</dbReference>
<dbReference type="GO" id="GO:0032483">
    <property type="term" value="P:regulation of Rab protein signal transduction"/>
    <property type="evidence" value="ECO:0007669"/>
    <property type="project" value="TreeGrafter"/>
</dbReference>
<feature type="region of interest" description="Disordered" evidence="2">
    <location>
        <begin position="1286"/>
        <end position="1315"/>
    </location>
</feature>
<feature type="region of interest" description="Disordered" evidence="2">
    <location>
        <begin position="841"/>
        <end position="860"/>
    </location>
</feature>
<dbReference type="GO" id="GO:0031410">
    <property type="term" value="C:cytoplasmic vesicle"/>
    <property type="evidence" value="ECO:0007669"/>
    <property type="project" value="TreeGrafter"/>
</dbReference>
<evidence type="ECO:0000259" key="3">
    <source>
        <dbReference type="PROSITE" id="PS50211"/>
    </source>
</evidence>
<feature type="compositionally biased region" description="Basic and acidic residues" evidence="2">
    <location>
        <begin position="942"/>
        <end position="951"/>
    </location>
</feature>
<evidence type="ECO:0000313" key="6">
    <source>
        <dbReference type="Proteomes" id="UP001165160"/>
    </source>
</evidence>
<dbReference type="SMART" id="SM00801">
    <property type="entry name" value="dDENN"/>
    <property type="match status" value="1"/>
</dbReference>
<dbReference type="PANTHER" id="PTHR12296:SF21">
    <property type="entry name" value="DENN DOMAIN-CONTAINING PROTEIN 3"/>
    <property type="match status" value="1"/>
</dbReference>
<dbReference type="InterPro" id="IPR005112">
    <property type="entry name" value="dDENN_dom"/>
</dbReference>
<feature type="compositionally biased region" description="Low complexity" evidence="2">
    <location>
        <begin position="1296"/>
        <end position="1315"/>
    </location>
</feature>
<dbReference type="Gene3D" id="2.100.10.50">
    <property type="match status" value="1"/>
</dbReference>
<feature type="domain" description="MABP" evidence="4">
    <location>
        <begin position="116"/>
        <end position="286"/>
    </location>
</feature>
<evidence type="ECO:0000256" key="2">
    <source>
        <dbReference type="SAM" id="MobiDB-lite"/>
    </source>
</evidence>
<dbReference type="InterPro" id="IPR001194">
    <property type="entry name" value="cDENN_dom"/>
</dbReference>
<dbReference type="InterPro" id="IPR037516">
    <property type="entry name" value="Tripartite_DENN"/>
</dbReference>
<dbReference type="Pfam" id="PF02141">
    <property type="entry name" value="DENN"/>
    <property type="match status" value="1"/>
</dbReference>
<keyword evidence="6" id="KW-1185">Reference proteome</keyword>
<feature type="compositionally biased region" description="Basic and acidic residues" evidence="2">
    <location>
        <begin position="1634"/>
        <end position="1646"/>
    </location>
</feature>
<dbReference type="Proteomes" id="UP001165160">
    <property type="component" value="Unassembled WGS sequence"/>
</dbReference>
<evidence type="ECO:0000313" key="5">
    <source>
        <dbReference type="EMBL" id="GMH95662.1"/>
    </source>
</evidence>